<feature type="region of interest" description="Disordered" evidence="1">
    <location>
        <begin position="39"/>
        <end position="92"/>
    </location>
</feature>
<dbReference type="OrthoDB" id="10653199at2759"/>
<feature type="compositionally biased region" description="Basic and acidic residues" evidence="1">
    <location>
        <begin position="52"/>
        <end position="65"/>
    </location>
</feature>
<keyword evidence="4" id="KW-1185">Reference proteome</keyword>
<keyword evidence="2" id="KW-0472">Membrane</keyword>
<dbReference type="AlphaFoldDB" id="A0A8E0VPZ4"/>
<comment type="caution">
    <text evidence="3">The sequence shown here is derived from an EMBL/GenBank/DDBJ whole genome shotgun (WGS) entry which is preliminary data.</text>
</comment>
<keyword evidence="2" id="KW-1133">Transmembrane helix</keyword>
<proteinExistence type="predicted"/>
<feature type="compositionally biased region" description="Low complexity" evidence="1">
    <location>
        <begin position="1"/>
        <end position="26"/>
    </location>
</feature>
<evidence type="ECO:0000313" key="4">
    <source>
        <dbReference type="Proteomes" id="UP000728185"/>
    </source>
</evidence>
<protein>
    <submittedName>
        <fullName evidence="3">Uncharacterized protein</fullName>
    </submittedName>
</protein>
<reference evidence="3" key="1">
    <citation type="submission" date="2019-05" db="EMBL/GenBank/DDBJ databases">
        <title>Annotation for the trematode Fasciolopsis buski.</title>
        <authorList>
            <person name="Choi Y.-J."/>
        </authorList>
    </citation>
    <scope>NUCLEOTIDE SEQUENCE</scope>
    <source>
        <strain evidence="3">HT</strain>
        <tissue evidence="3">Whole worm</tissue>
    </source>
</reference>
<sequence>MSTEQTAPTTSNTPTTSGPTTAATNSMVANTVSEIAVTTKRDESPSDLNHINTRENTDTTQETKKLTTLMQNLNKPSGSSGTASDQTNSNTAITSQPTVTTMKSVLAIDSTIQKTTVQYRQQSDYDRISMSPSTKLIGTGDVTVGEIAAAMSQPSSSLIHNPTTRADKNQASKELETYAVTTPYLSTINLVEAEPNISIFTRTTLATTTQTTGTTLLTHRTNQIGTTGYSTIRRNSRMKTDHVPTRQQMTTAIRSTIGLQTSIMTAYPTRSGPIIHKNGIDGTITDPVISGAPSISENQPLKDHMTNDSIQDKTLSRSKTPVERNGVDKTDYQMWLIISLAIISLLSSSLLIWILCCLRYGYFDWRVHPRRVNFVPRKTSFGDKAIQAGLPNCYPEHHHPQPLAEMRPPPESGKLVVDLCPKCGGYTDVDHVMQNRFFSV</sequence>
<feature type="transmembrane region" description="Helical" evidence="2">
    <location>
        <begin position="334"/>
        <end position="362"/>
    </location>
</feature>
<gene>
    <name evidence="3" type="ORF">FBUS_01092</name>
</gene>
<dbReference type="Proteomes" id="UP000728185">
    <property type="component" value="Unassembled WGS sequence"/>
</dbReference>
<evidence type="ECO:0000256" key="2">
    <source>
        <dbReference type="SAM" id="Phobius"/>
    </source>
</evidence>
<name>A0A8E0VPZ4_9TREM</name>
<accession>A0A8E0VPZ4</accession>
<evidence type="ECO:0000256" key="1">
    <source>
        <dbReference type="SAM" id="MobiDB-lite"/>
    </source>
</evidence>
<feature type="compositionally biased region" description="Polar residues" evidence="1">
    <location>
        <begin position="70"/>
        <end position="92"/>
    </location>
</feature>
<keyword evidence="2" id="KW-0812">Transmembrane</keyword>
<feature type="region of interest" description="Disordered" evidence="1">
    <location>
        <begin position="1"/>
        <end position="27"/>
    </location>
</feature>
<organism evidence="3 4">
    <name type="scientific">Fasciolopsis buskii</name>
    <dbReference type="NCBI Taxonomy" id="27845"/>
    <lineage>
        <taxon>Eukaryota</taxon>
        <taxon>Metazoa</taxon>
        <taxon>Spiralia</taxon>
        <taxon>Lophotrochozoa</taxon>
        <taxon>Platyhelminthes</taxon>
        <taxon>Trematoda</taxon>
        <taxon>Digenea</taxon>
        <taxon>Plagiorchiida</taxon>
        <taxon>Echinostomata</taxon>
        <taxon>Echinostomatoidea</taxon>
        <taxon>Fasciolidae</taxon>
        <taxon>Fasciolopsis</taxon>
    </lineage>
</organism>
<dbReference type="EMBL" id="LUCM01002133">
    <property type="protein sequence ID" value="KAA0197805.1"/>
    <property type="molecule type" value="Genomic_DNA"/>
</dbReference>
<evidence type="ECO:0000313" key="3">
    <source>
        <dbReference type="EMBL" id="KAA0197805.1"/>
    </source>
</evidence>